<comment type="similarity">
    <text evidence="13">Belongs to the binding-protein-dependent transport system permease family.</text>
</comment>
<evidence type="ECO:0000256" key="10">
    <source>
        <dbReference type="ARBA" id="ARBA00022967"/>
    </source>
</evidence>
<dbReference type="CDD" id="cd03257">
    <property type="entry name" value="ABC_NikE_OppD_transporters"/>
    <property type="match status" value="1"/>
</dbReference>
<protein>
    <submittedName>
        <fullName evidence="17">ATP-binding cassette domain-containing protein</fullName>
    </submittedName>
</protein>
<evidence type="ECO:0000256" key="4">
    <source>
        <dbReference type="ARBA" id="ARBA00022448"/>
    </source>
</evidence>
<dbReference type="InterPro" id="IPR035906">
    <property type="entry name" value="MetI-like_sf"/>
</dbReference>
<dbReference type="Pfam" id="PF08352">
    <property type="entry name" value="oligo_HPY"/>
    <property type="match status" value="1"/>
</dbReference>
<dbReference type="InterPro" id="IPR003439">
    <property type="entry name" value="ABC_transporter-like_ATP-bd"/>
</dbReference>
<accession>A0A7C9NUD7</accession>
<feature type="domain" description="ABC transmembrane type-1" evidence="16">
    <location>
        <begin position="89"/>
        <end position="279"/>
    </location>
</feature>
<evidence type="ECO:0000256" key="1">
    <source>
        <dbReference type="ARBA" id="ARBA00004417"/>
    </source>
</evidence>
<dbReference type="InterPro" id="IPR050388">
    <property type="entry name" value="ABC_Ni/Peptide_Import"/>
</dbReference>
<dbReference type="GO" id="GO:0016887">
    <property type="term" value="F:ATP hydrolysis activity"/>
    <property type="evidence" value="ECO:0007669"/>
    <property type="project" value="InterPro"/>
</dbReference>
<keyword evidence="7 13" id="KW-0812">Transmembrane</keyword>
<evidence type="ECO:0000256" key="8">
    <source>
        <dbReference type="ARBA" id="ARBA00022741"/>
    </source>
</evidence>
<evidence type="ECO:0000259" key="16">
    <source>
        <dbReference type="PROSITE" id="PS50928"/>
    </source>
</evidence>
<name>A0A7C9NUD7_9BACT</name>
<dbReference type="InterPro" id="IPR027417">
    <property type="entry name" value="P-loop_NTPase"/>
</dbReference>
<feature type="region of interest" description="Disordered" evidence="14">
    <location>
        <begin position="611"/>
        <end position="637"/>
    </location>
</feature>
<dbReference type="FunFam" id="3.40.50.300:FF:000016">
    <property type="entry name" value="Oligopeptide ABC transporter ATP-binding component"/>
    <property type="match status" value="1"/>
</dbReference>
<dbReference type="GO" id="GO:0055085">
    <property type="term" value="P:transmembrane transport"/>
    <property type="evidence" value="ECO:0007669"/>
    <property type="project" value="InterPro"/>
</dbReference>
<dbReference type="EMBL" id="QWKH01000010">
    <property type="protein sequence ID" value="NBI33952.1"/>
    <property type="molecule type" value="Genomic_DNA"/>
</dbReference>
<keyword evidence="8" id="KW-0547">Nucleotide-binding</keyword>
<feature type="transmembrane region" description="Helical" evidence="13">
    <location>
        <begin position="91"/>
        <end position="116"/>
    </location>
</feature>
<dbReference type="InterPro" id="IPR000515">
    <property type="entry name" value="MetI-like"/>
</dbReference>
<dbReference type="Pfam" id="PF00528">
    <property type="entry name" value="BPD_transp_1"/>
    <property type="match status" value="1"/>
</dbReference>
<evidence type="ECO:0000256" key="3">
    <source>
        <dbReference type="ARBA" id="ARBA00005417"/>
    </source>
</evidence>
<dbReference type="NCBIfam" id="TIGR01727">
    <property type="entry name" value="oligo_HPY"/>
    <property type="match status" value="1"/>
</dbReference>
<reference evidence="17" key="1">
    <citation type="submission" date="2018-08" db="EMBL/GenBank/DDBJ databases">
        <title>Murine metabolic-syndrome-specific gut microbial biobank.</title>
        <authorList>
            <person name="Liu C."/>
        </authorList>
    </citation>
    <scope>NUCLEOTIDE SEQUENCE [LARGE SCALE GENOMIC DNA]</scope>
    <source>
        <strain evidence="17">Z82</strain>
    </source>
</reference>
<keyword evidence="4 13" id="KW-0813">Transport</keyword>
<dbReference type="Gene3D" id="3.40.50.300">
    <property type="entry name" value="P-loop containing nucleotide triphosphate hydrolases"/>
    <property type="match status" value="1"/>
</dbReference>
<dbReference type="PROSITE" id="PS50928">
    <property type="entry name" value="ABC_TM1"/>
    <property type="match status" value="1"/>
</dbReference>
<dbReference type="InterPro" id="IPR003593">
    <property type="entry name" value="AAA+_ATPase"/>
</dbReference>
<evidence type="ECO:0000256" key="7">
    <source>
        <dbReference type="ARBA" id="ARBA00022692"/>
    </source>
</evidence>
<dbReference type="SMART" id="SM00382">
    <property type="entry name" value="AAA"/>
    <property type="match status" value="1"/>
</dbReference>
<dbReference type="InterPro" id="IPR025966">
    <property type="entry name" value="OppC_N"/>
</dbReference>
<comment type="caution">
    <text evidence="17">The sequence shown here is derived from an EMBL/GenBank/DDBJ whole genome shotgun (WGS) entry which is preliminary data.</text>
</comment>
<evidence type="ECO:0000256" key="5">
    <source>
        <dbReference type="ARBA" id="ARBA00022475"/>
    </source>
</evidence>
<keyword evidence="6" id="KW-0997">Cell inner membrane</keyword>
<dbReference type="InterPro" id="IPR017871">
    <property type="entry name" value="ABC_transporter-like_CS"/>
</dbReference>
<dbReference type="PANTHER" id="PTHR43297:SF14">
    <property type="entry name" value="ATPASE AAA-TYPE CORE DOMAIN-CONTAINING PROTEIN"/>
    <property type="match status" value="1"/>
</dbReference>
<keyword evidence="5" id="KW-1003">Cell membrane</keyword>
<dbReference type="AlphaFoldDB" id="A0A7C9NUD7"/>
<evidence type="ECO:0000256" key="2">
    <source>
        <dbReference type="ARBA" id="ARBA00004651"/>
    </source>
</evidence>
<comment type="subcellular location">
    <subcellularLocation>
        <location evidence="1">Cell inner membrane</location>
        <topology evidence="1">Peripheral membrane protein</topology>
    </subcellularLocation>
    <subcellularLocation>
        <location evidence="2 13">Cell membrane</location>
        <topology evidence="2 13">Multi-pass membrane protein</topology>
    </subcellularLocation>
</comment>
<keyword evidence="10" id="KW-1278">Translocase</keyword>
<comment type="similarity">
    <text evidence="3">Belongs to the ABC transporter superfamily.</text>
</comment>
<organism evidence="17">
    <name type="scientific">Muribaculaceae bacterium Z82</name>
    <dbReference type="NCBI Taxonomy" id="2304548"/>
    <lineage>
        <taxon>Bacteria</taxon>
        <taxon>Pseudomonadati</taxon>
        <taxon>Bacteroidota</taxon>
        <taxon>Bacteroidia</taxon>
        <taxon>Bacteroidales</taxon>
        <taxon>Muribaculaceae</taxon>
    </lineage>
</organism>
<dbReference type="SUPFAM" id="SSF161098">
    <property type="entry name" value="MetI-like"/>
    <property type="match status" value="1"/>
</dbReference>
<proteinExistence type="inferred from homology"/>
<dbReference type="Gene3D" id="1.10.3720.10">
    <property type="entry name" value="MetI-like"/>
    <property type="match status" value="1"/>
</dbReference>
<dbReference type="CDD" id="cd06261">
    <property type="entry name" value="TM_PBP2"/>
    <property type="match status" value="1"/>
</dbReference>
<evidence type="ECO:0000256" key="11">
    <source>
        <dbReference type="ARBA" id="ARBA00022989"/>
    </source>
</evidence>
<sequence length="684" mass="74339">MVKLREGTTAKLEANAGRVRFRAWKSMSRGARISLVVLLLLVLAAIFAPLVAPHDPLEIFMARQAPSFEFPFGTDDKGRDVLSRMIYGARYSLTIGLLATALALVCGSIFGSIAAVSRKGVSEVIMRCMDVIMSFPGIALACVFVTVFGNNLPSLIFAIGFLYIPQIARVVRANVVSEYGQDYVRAVVVSGARAPWILIKHVVRNCIAPVMVFTIVLVADAIVFEASLSFINAGIPEPTPTWGNILADARAGVLAGQWWQATFPGLAIMITVLCLNILSEGMTDAMAAAPKAPVKASDADLNTDREADRLVADPTLAYAAQAEMLEKRLAQLAAIEQQRTDRFQAHTEEEPILEVRDLCIKFPRHGDVNVVDHVSFVVRPHQTMGLVGESGCGKSITSLAIMGLLDKRAQISGEILYKGQNLLELNEKEMNALRGREIAMIYQDALSSLNPSMLIRSQMKQLTKRGGTRDAEDLLRLVGLDPKRTLDSYPHELSGGQRQRVLIAMALTRDPKVIIADEPTTALDVTVQKQVIDLLNNLQKELGFAMVFVSHDLALVAEVANSITVMYAGQVVEQGGVNDILCHPIHEYTRGLLGSVLSIEAGGDRLHQVPGSVPSPKDFPAGDRFRPRSSHPDAASDVRPVLKHVPNSNHYYGELPDEELERLGIEPALAKLGIGAYVPGGQLL</sequence>
<keyword evidence="11 13" id="KW-1133">Transmembrane helix</keyword>
<keyword evidence="12 13" id="KW-0472">Membrane</keyword>
<dbReference type="InterPro" id="IPR013563">
    <property type="entry name" value="Oligopep_ABC_C"/>
</dbReference>
<evidence type="ECO:0000259" key="15">
    <source>
        <dbReference type="PROSITE" id="PS50893"/>
    </source>
</evidence>
<dbReference type="GO" id="GO:0005524">
    <property type="term" value="F:ATP binding"/>
    <property type="evidence" value="ECO:0007669"/>
    <property type="project" value="UniProtKB-KW"/>
</dbReference>
<feature type="transmembrane region" description="Helical" evidence="13">
    <location>
        <begin position="30"/>
        <end position="52"/>
    </location>
</feature>
<evidence type="ECO:0000256" key="12">
    <source>
        <dbReference type="ARBA" id="ARBA00023136"/>
    </source>
</evidence>
<dbReference type="PROSITE" id="PS00211">
    <property type="entry name" value="ABC_TRANSPORTER_1"/>
    <property type="match status" value="1"/>
</dbReference>
<feature type="transmembrane region" description="Helical" evidence="13">
    <location>
        <begin position="128"/>
        <end position="148"/>
    </location>
</feature>
<dbReference type="PROSITE" id="PS50893">
    <property type="entry name" value="ABC_TRANSPORTER_2"/>
    <property type="match status" value="1"/>
</dbReference>
<dbReference type="GO" id="GO:0015833">
    <property type="term" value="P:peptide transport"/>
    <property type="evidence" value="ECO:0007669"/>
    <property type="project" value="InterPro"/>
</dbReference>
<feature type="compositionally biased region" description="Basic and acidic residues" evidence="14">
    <location>
        <begin position="620"/>
        <end position="636"/>
    </location>
</feature>
<feature type="domain" description="ABC transporter" evidence="15">
    <location>
        <begin position="353"/>
        <end position="593"/>
    </location>
</feature>
<evidence type="ECO:0000313" key="17">
    <source>
        <dbReference type="EMBL" id="NBI33952.1"/>
    </source>
</evidence>
<evidence type="ECO:0000256" key="14">
    <source>
        <dbReference type="SAM" id="MobiDB-lite"/>
    </source>
</evidence>
<dbReference type="GO" id="GO:0005886">
    <property type="term" value="C:plasma membrane"/>
    <property type="evidence" value="ECO:0007669"/>
    <property type="project" value="UniProtKB-SubCell"/>
</dbReference>
<dbReference type="SUPFAM" id="SSF52540">
    <property type="entry name" value="P-loop containing nucleoside triphosphate hydrolases"/>
    <property type="match status" value="1"/>
</dbReference>
<evidence type="ECO:0000256" key="6">
    <source>
        <dbReference type="ARBA" id="ARBA00022519"/>
    </source>
</evidence>
<dbReference type="Pfam" id="PF00005">
    <property type="entry name" value="ABC_tran"/>
    <property type="match status" value="1"/>
</dbReference>
<gene>
    <name evidence="17" type="ORF">D1639_02655</name>
</gene>
<evidence type="ECO:0000256" key="13">
    <source>
        <dbReference type="RuleBase" id="RU363032"/>
    </source>
</evidence>
<evidence type="ECO:0000256" key="9">
    <source>
        <dbReference type="ARBA" id="ARBA00022840"/>
    </source>
</evidence>
<dbReference type="Pfam" id="PF12911">
    <property type="entry name" value="OppC_N"/>
    <property type="match status" value="1"/>
</dbReference>
<dbReference type="PANTHER" id="PTHR43297">
    <property type="entry name" value="OLIGOPEPTIDE TRANSPORT ATP-BINDING PROTEIN APPD"/>
    <property type="match status" value="1"/>
</dbReference>
<keyword evidence="9 17" id="KW-0067">ATP-binding</keyword>